<organism evidence="5">
    <name type="scientific">Jahnella sp. MSr9139</name>
    <dbReference type="NCBI Taxonomy" id="1434086"/>
    <lineage>
        <taxon>Bacteria</taxon>
        <taxon>Pseudomonadati</taxon>
        <taxon>Myxococcota</taxon>
        <taxon>Polyangia</taxon>
        <taxon>Polyangiales</taxon>
        <taxon>Polyangiaceae</taxon>
        <taxon>Jahnella</taxon>
    </lineage>
</organism>
<dbReference type="SUPFAM" id="SSF56112">
    <property type="entry name" value="Protein kinase-like (PK-like)"/>
    <property type="match status" value="1"/>
</dbReference>
<feature type="coiled-coil region" evidence="1">
    <location>
        <begin position="859"/>
        <end position="912"/>
    </location>
</feature>
<evidence type="ECO:0000256" key="3">
    <source>
        <dbReference type="SAM" id="Phobius"/>
    </source>
</evidence>
<keyword evidence="3" id="KW-0472">Membrane</keyword>
<dbReference type="InterPro" id="IPR027417">
    <property type="entry name" value="P-loop_NTPase"/>
</dbReference>
<keyword evidence="3" id="KW-0812">Transmembrane</keyword>
<dbReference type="SMART" id="SM00220">
    <property type="entry name" value="S_TKc"/>
    <property type="match status" value="1"/>
</dbReference>
<evidence type="ECO:0000259" key="4">
    <source>
        <dbReference type="PROSITE" id="PS50011"/>
    </source>
</evidence>
<dbReference type="Pfam" id="PF00069">
    <property type="entry name" value="Pkinase"/>
    <property type="match status" value="1"/>
</dbReference>
<keyword evidence="5" id="KW-0418">Kinase</keyword>
<sequence>MTHLAPAIARLLDHPEPERRLGPFVLVEPLGRGGFAPVWLAREVYGDAVLRTAAVKLFSLDPALDDDLRGDEGAARRRIVEEARALCRVEHPSVVRFYALPIDEARGLMGLAMEYVAGTPLDARLAQAGRLPVAETLAVGVAIASALSAVHHAGLVHRDVKPSNVVEAAGLYKLIDFGIATPPPAGPGPKRGLRPLRAPSGGRYPGEREQEGARRGASPEEETLRAATGPSLDGDEELDGEEGVAPCTDDGNQGNDGAPPAQDPAQTVRIAGVLSGTVGYIDPVCFAAGAPASPASDLYALGAMLFECLTGKVPAEALAGALRTGVLTGRTRPPPLASLAADAPAELAELIDSLVAPDRRDRPRSAEWVAIRLEQIRRQLAGRARALPSEALGPFRGLGRFEDRDRDVFFGRTSEVAAALEVLRSRGLLALVGPSGSGKSSLARAGVLPAITEGALGGWPARWDAVVVEPGRDPRAALAGALAPLFNDGRDARDLAEQSPEAVVAALAERAQASGRGTALLVDQLEELATVADEEGRAWAAELTGRLGEQALPGVRAVVAARRDLLDPLLGLGALGKALARGLLLVEPVSALGWSEIVDQALSAYGYAFEDEALREEVLADLGPAAGAMPLVQFALAALWEKRDARAKRITRAGLRAIGGIAGALERHAEATLLELEEARPDAPEAARQVLLALTTAEGTRAARRLAELTAAAGPEAEGVVKALVEARLVVPGEDGFALAHEALLAQWGRLRGWVAEAREARLCAEELERDAGRWRSDPEGVPLWRRRRLAFAEELRRQGALRASEDAAAFLRASRRAERGVRVALFGAAAVAALSLLGGGAVYVRAVRAEEAAIRAALAREQEDRRVTEEQNRRLEDAQETINALIDELNREELDARKRELLQQIHEVQARVLPGARAEAPQRVSAAPQRRPPPPGEARPPADPPAPPAAAPPAAGPPPPQPSAAAPARPLDPVKDW</sequence>
<feature type="compositionally biased region" description="Acidic residues" evidence="2">
    <location>
        <begin position="233"/>
        <end position="242"/>
    </location>
</feature>
<accession>A0A4Y5T162</accession>
<dbReference type="PANTHER" id="PTHR44329">
    <property type="entry name" value="SERINE/THREONINE-PROTEIN KINASE TNNI3K-RELATED"/>
    <property type="match status" value="1"/>
</dbReference>
<feature type="region of interest" description="Disordered" evidence="2">
    <location>
        <begin position="183"/>
        <end position="264"/>
    </location>
</feature>
<proteinExistence type="predicted"/>
<feature type="compositionally biased region" description="Basic and acidic residues" evidence="2">
    <location>
        <begin position="205"/>
        <end position="224"/>
    </location>
</feature>
<dbReference type="GO" id="GO:0005524">
    <property type="term" value="F:ATP binding"/>
    <property type="evidence" value="ECO:0007669"/>
    <property type="project" value="InterPro"/>
</dbReference>
<dbReference type="PANTHER" id="PTHR44329:SF214">
    <property type="entry name" value="PROTEIN KINASE DOMAIN-CONTAINING PROTEIN"/>
    <property type="match status" value="1"/>
</dbReference>
<dbReference type="PROSITE" id="PS50011">
    <property type="entry name" value="PROTEIN_KINASE_DOM"/>
    <property type="match status" value="1"/>
</dbReference>
<evidence type="ECO:0000313" key="5">
    <source>
        <dbReference type="EMBL" id="QDA77053.1"/>
    </source>
</evidence>
<dbReference type="Pfam" id="PF20703">
    <property type="entry name" value="nSTAND1"/>
    <property type="match status" value="1"/>
</dbReference>
<feature type="region of interest" description="Disordered" evidence="2">
    <location>
        <begin position="914"/>
        <end position="978"/>
    </location>
</feature>
<dbReference type="CDD" id="cd14014">
    <property type="entry name" value="STKc_PknB_like"/>
    <property type="match status" value="1"/>
</dbReference>
<dbReference type="InterPro" id="IPR051681">
    <property type="entry name" value="Ser/Thr_Kinases-Pseudokinases"/>
</dbReference>
<evidence type="ECO:0000256" key="2">
    <source>
        <dbReference type="SAM" id="MobiDB-lite"/>
    </source>
</evidence>
<dbReference type="GO" id="GO:0004674">
    <property type="term" value="F:protein serine/threonine kinase activity"/>
    <property type="evidence" value="ECO:0007669"/>
    <property type="project" value="TreeGrafter"/>
</dbReference>
<keyword evidence="5" id="KW-0808">Transferase</keyword>
<dbReference type="EMBL" id="MK551161">
    <property type="protein sequence ID" value="QDA77053.1"/>
    <property type="molecule type" value="Genomic_DNA"/>
</dbReference>
<dbReference type="InterPro" id="IPR049052">
    <property type="entry name" value="nSTAND1"/>
</dbReference>
<protein>
    <submittedName>
        <fullName evidence="5">Protein kinase</fullName>
    </submittedName>
</protein>
<feature type="compositionally biased region" description="Pro residues" evidence="2">
    <location>
        <begin position="931"/>
        <end position="963"/>
    </location>
</feature>
<keyword evidence="1" id="KW-0175">Coiled coil</keyword>
<reference evidence="5" key="1">
    <citation type="journal article" date="2019" name="Org. Lett.">
        <title>Two Biosynthetic Pathways in Jahnella thaxteri for Thaxteramides, Distinct Types of Lipopeptides.</title>
        <authorList>
            <person name="Oueis E."/>
            <person name="Klefisch T."/>
            <person name="Zaburannyi N."/>
            <person name="Garcia R."/>
            <person name="Plaza A."/>
            <person name="Muller R."/>
        </authorList>
    </citation>
    <scope>NUCLEOTIDE SEQUENCE</scope>
    <source>
        <strain evidence="5">MSr9139</strain>
    </source>
</reference>
<dbReference type="SUPFAM" id="SSF52540">
    <property type="entry name" value="P-loop containing nucleoside triphosphate hydrolases"/>
    <property type="match status" value="1"/>
</dbReference>
<evidence type="ECO:0000256" key="1">
    <source>
        <dbReference type="SAM" id="Coils"/>
    </source>
</evidence>
<name>A0A4Y5T162_9BACT</name>
<dbReference type="Gene3D" id="1.10.510.10">
    <property type="entry name" value="Transferase(Phosphotransferase) domain 1"/>
    <property type="match status" value="2"/>
</dbReference>
<dbReference type="InterPro" id="IPR000719">
    <property type="entry name" value="Prot_kinase_dom"/>
</dbReference>
<keyword evidence="3" id="KW-1133">Transmembrane helix</keyword>
<dbReference type="AlphaFoldDB" id="A0A4Y5T162"/>
<dbReference type="InterPro" id="IPR011009">
    <property type="entry name" value="Kinase-like_dom_sf"/>
</dbReference>
<feature type="domain" description="Protein kinase" evidence="4">
    <location>
        <begin position="24"/>
        <end position="376"/>
    </location>
</feature>
<feature type="transmembrane region" description="Helical" evidence="3">
    <location>
        <begin position="824"/>
        <end position="845"/>
    </location>
</feature>